<dbReference type="GO" id="GO:0016020">
    <property type="term" value="C:membrane"/>
    <property type="evidence" value="ECO:0007669"/>
    <property type="project" value="TreeGrafter"/>
</dbReference>
<evidence type="ECO:0000313" key="3">
    <source>
        <dbReference type="EMBL" id="RBW68318.1"/>
    </source>
</evidence>
<dbReference type="AlphaFoldDB" id="A0A366XRZ4"/>
<evidence type="ECO:0000259" key="2">
    <source>
        <dbReference type="Pfam" id="PF00561"/>
    </source>
</evidence>
<dbReference type="RefSeq" id="WP_113807355.1">
    <property type="nucleotide sequence ID" value="NZ_QOCW01000022.1"/>
</dbReference>
<dbReference type="Gene3D" id="3.40.50.1820">
    <property type="entry name" value="alpha/beta hydrolase"/>
    <property type="match status" value="1"/>
</dbReference>
<organism evidence="3 4">
    <name type="scientific">Bacillus taeanensis</name>
    <dbReference type="NCBI Taxonomy" id="273032"/>
    <lineage>
        <taxon>Bacteria</taxon>
        <taxon>Bacillati</taxon>
        <taxon>Bacillota</taxon>
        <taxon>Bacilli</taxon>
        <taxon>Bacillales</taxon>
        <taxon>Bacillaceae</taxon>
        <taxon>Bacillus</taxon>
    </lineage>
</organism>
<feature type="domain" description="AB hydrolase-1" evidence="2">
    <location>
        <begin position="5"/>
        <end position="229"/>
    </location>
</feature>
<dbReference type="SUPFAM" id="SSF53474">
    <property type="entry name" value="alpha/beta-Hydrolases"/>
    <property type="match status" value="1"/>
</dbReference>
<sequence>MKCVHLIMFPGWGMEKGVFQPLSEHLSKRFQLSFVDWRNISECSEITARARTIVQSIDEPVFLLGWSLGAIAALDAASIYPKNVKGLILIGATSRFTSDKNYLSGWHPRIVERMKKQLENAKEKTLVAFYESMFSISEKEAGFYDQFIKHVKNQCQGDHTLSLQIGLDYLIEKDVRKLLQQMNVPSLLIHGKEDTICPVKASIFMKEELNEQVSLSILEKTGHIPFFTKTDQCRELITTFIQEGVR</sequence>
<comment type="caution">
    <text evidence="3">The sequence shown here is derived from an EMBL/GenBank/DDBJ whole genome shotgun (WGS) entry which is preliminary data.</text>
</comment>
<dbReference type="PANTHER" id="PTHR43798:SF31">
    <property type="entry name" value="AB HYDROLASE SUPERFAMILY PROTEIN YCLE"/>
    <property type="match status" value="1"/>
</dbReference>
<reference evidence="3 4" key="1">
    <citation type="submission" date="2018-07" db="EMBL/GenBank/DDBJ databases">
        <title>Lottiidibacillus patelloidae gen. nov., sp. nov., isolated from the intestinal tract of a marine limpet and the reclassification of B. taeanensis BH030017T, B. algicola KMM 3737T and B. hwajinpoensis SW-72T as genus Lottiidibacillus.</title>
        <authorList>
            <person name="Liu R."/>
            <person name="Huang Z."/>
        </authorList>
    </citation>
    <scope>NUCLEOTIDE SEQUENCE [LARGE SCALE GENOMIC DNA]</scope>
    <source>
        <strain evidence="3 4">BH030017</strain>
    </source>
</reference>
<dbReference type="GO" id="GO:0016787">
    <property type="term" value="F:hydrolase activity"/>
    <property type="evidence" value="ECO:0007669"/>
    <property type="project" value="UniProtKB-KW"/>
</dbReference>
<dbReference type="InterPro" id="IPR050266">
    <property type="entry name" value="AB_hydrolase_sf"/>
</dbReference>
<dbReference type="PRINTS" id="PR00111">
    <property type="entry name" value="ABHYDROLASE"/>
</dbReference>
<dbReference type="InterPro" id="IPR000073">
    <property type="entry name" value="AB_hydrolase_1"/>
</dbReference>
<evidence type="ECO:0000256" key="1">
    <source>
        <dbReference type="ARBA" id="ARBA00022801"/>
    </source>
</evidence>
<keyword evidence="1 3" id="KW-0378">Hydrolase</keyword>
<proteinExistence type="predicted"/>
<keyword evidence="4" id="KW-1185">Reference proteome</keyword>
<accession>A0A366XRZ4</accession>
<dbReference type="PANTHER" id="PTHR43798">
    <property type="entry name" value="MONOACYLGLYCEROL LIPASE"/>
    <property type="match status" value="1"/>
</dbReference>
<name>A0A366XRZ4_9BACI</name>
<gene>
    <name evidence="3" type="ORF">DS031_17515</name>
</gene>
<protein>
    <submittedName>
        <fullName evidence="3">Alpha/beta hydrolase</fullName>
    </submittedName>
</protein>
<dbReference type="InterPro" id="IPR029058">
    <property type="entry name" value="AB_hydrolase_fold"/>
</dbReference>
<dbReference type="OrthoDB" id="9773293at2"/>
<dbReference type="Pfam" id="PF00561">
    <property type="entry name" value="Abhydrolase_1"/>
    <property type="match status" value="1"/>
</dbReference>
<dbReference type="EMBL" id="QOCW01000022">
    <property type="protein sequence ID" value="RBW68318.1"/>
    <property type="molecule type" value="Genomic_DNA"/>
</dbReference>
<evidence type="ECO:0000313" key="4">
    <source>
        <dbReference type="Proteomes" id="UP000253314"/>
    </source>
</evidence>
<dbReference type="Proteomes" id="UP000253314">
    <property type="component" value="Unassembled WGS sequence"/>
</dbReference>